<evidence type="ECO:0000256" key="7">
    <source>
        <dbReference type="ARBA" id="ARBA00023065"/>
    </source>
</evidence>
<dbReference type="SUPFAM" id="SSF56935">
    <property type="entry name" value="Porins"/>
    <property type="match status" value="1"/>
</dbReference>
<dbReference type="PANTHER" id="PTHR34501">
    <property type="entry name" value="PROTEIN YDDL-RELATED"/>
    <property type="match status" value="1"/>
</dbReference>
<evidence type="ECO:0000256" key="6">
    <source>
        <dbReference type="ARBA" id="ARBA00022729"/>
    </source>
</evidence>
<dbReference type="PRINTS" id="PR00182">
    <property type="entry name" value="ECOLNEIPORIN"/>
</dbReference>
<sequence length="305" mass="32459">MQASLKKVLPFAIAAVLPMAAQAEGPIDGKIYGKINLSVENQDEAGVSTNELQSNASRLGFAGKTALSDSLSVIYQLEYEVDPDSGTDVFKQRNSYVGLAGGFGSVIAGVHDTPTKLLQNKVDLFNDLQGDIKSIITKSEVRSKNTVMYATPEMGGFFAQGAYVMSEAENVDDGYSVAGGWENDTFYAGISYDTDVRAVDSTVIRGVVQATLGSFQLGLLAETDDTAGVETDGWAVSGQYKMGDWALKAQAGQSDISTAGGETYSLGADYKLAKNTKLFGFYTNETADSEAKEADYVGLGIEHKF</sequence>
<evidence type="ECO:0000256" key="1">
    <source>
        <dbReference type="ARBA" id="ARBA00004571"/>
    </source>
</evidence>
<keyword evidence="3" id="KW-0813">Transport</keyword>
<feature type="domain" description="Porin" evidence="12">
    <location>
        <begin position="13"/>
        <end position="286"/>
    </location>
</feature>
<keyword evidence="5" id="KW-0812">Transmembrane</keyword>
<evidence type="ECO:0000256" key="4">
    <source>
        <dbReference type="ARBA" id="ARBA00022452"/>
    </source>
</evidence>
<keyword evidence="4" id="KW-1134">Transmembrane beta strand</keyword>
<keyword evidence="14" id="KW-1185">Reference proteome</keyword>
<evidence type="ECO:0000313" key="14">
    <source>
        <dbReference type="Proteomes" id="UP001595840"/>
    </source>
</evidence>
<evidence type="ECO:0000256" key="2">
    <source>
        <dbReference type="ARBA" id="ARBA00011233"/>
    </source>
</evidence>
<dbReference type="CDD" id="cd00342">
    <property type="entry name" value="gram_neg_porins"/>
    <property type="match status" value="1"/>
</dbReference>
<dbReference type="Pfam" id="PF13609">
    <property type="entry name" value="Porin_4"/>
    <property type="match status" value="1"/>
</dbReference>
<feature type="chain" id="PRO_5045770429" evidence="11">
    <location>
        <begin position="24"/>
        <end position="305"/>
    </location>
</feature>
<dbReference type="EMBL" id="JBHSCX010000015">
    <property type="protein sequence ID" value="MFC4363164.1"/>
    <property type="molecule type" value="Genomic_DNA"/>
</dbReference>
<dbReference type="InterPro" id="IPR033900">
    <property type="entry name" value="Gram_neg_porin_domain"/>
</dbReference>
<dbReference type="Proteomes" id="UP001595840">
    <property type="component" value="Unassembled WGS sequence"/>
</dbReference>
<dbReference type="Gene3D" id="2.40.160.10">
    <property type="entry name" value="Porin"/>
    <property type="match status" value="1"/>
</dbReference>
<organism evidence="13 14">
    <name type="scientific">Simiduia curdlanivorans</name>
    <dbReference type="NCBI Taxonomy" id="1492769"/>
    <lineage>
        <taxon>Bacteria</taxon>
        <taxon>Pseudomonadati</taxon>
        <taxon>Pseudomonadota</taxon>
        <taxon>Gammaproteobacteria</taxon>
        <taxon>Cellvibrionales</taxon>
        <taxon>Cellvibrionaceae</taxon>
        <taxon>Simiduia</taxon>
    </lineage>
</organism>
<name>A0ABV8V6N8_9GAMM</name>
<dbReference type="RefSeq" id="WP_290264985.1">
    <property type="nucleotide sequence ID" value="NZ_JAUFQG010000006.1"/>
</dbReference>
<feature type="signal peptide" evidence="11">
    <location>
        <begin position="1"/>
        <end position="23"/>
    </location>
</feature>
<keyword evidence="7" id="KW-0406">Ion transport</keyword>
<dbReference type="InterPro" id="IPR001702">
    <property type="entry name" value="Porin_Gram-ve"/>
</dbReference>
<comment type="caution">
    <text evidence="13">The sequence shown here is derived from an EMBL/GenBank/DDBJ whole genome shotgun (WGS) entry which is preliminary data.</text>
</comment>
<evidence type="ECO:0000256" key="5">
    <source>
        <dbReference type="ARBA" id="ARBA00022692"/>
    </source>
</evidence>
<evidence type="ECO:0000259" key="12">
    <source>
        <dbReference type="Pfam" id="PF13609"/>
    </source>
</evidence>
<comment type="subcellular location">
    <subcellularLocation>
        <location evidence="1">Cell outer membrane</location>
        <topology evidence="1">Multi-pass membrane protein</topology>
    </subcellularLocation>
</comment>
<evidence type="ECO:0000313" key="13">
    <source>
        <dbReference type="EMBL" id="MFC4363164.1"/>
    </source>
</evidence>
<evidence type="ECO:0000256" key="10">
    <source>
        <dbReference type="ARBA" id="ARBA00023237"/>
    </source>
</evidence>
<keyword evidence="10" id="KW-0998">Cell outer membrane</keyword>
<dbReference type="PANTHER" id="PTHR34501:SF9">
    <property type="entry name" value="MAJOR OUTER MEMBRANE PROTEIN P.IA"/>
    <property type="match status" value="1"/>
</dbReference>
<proteinExistence type="predicted"/>
<reference evidence="14" key="1">
    <citation type="journal article" date="2019" name="Int. J. Syst. Evol. Microbiol.">
        <title>The Global Catalogue of Microorganisms (GCM) 10K type strain sequencing project: providing services to taxonomists for standard genome sequencing and annotation.</title>
        <authorList>
            <consortium name="The Broad Institute Genomics Platform"/>
            <consortium name="The Broad Institute Genome Sequencing Center for Infectious Disease"/>
            <person name="Wu L."/>
            <person name="Ma J."/>
        </authorList>
    </citation>
    <scope>NUCLEOTIDE SEQUENCE [LARGE SCALE GENOMIC DNA]</scope>
    <source>
        <strain evidence="14">CECT 8570</strain>
    </source>
</reference>
<comment type="subunit">
    <text evidence="2">Homotrimer.</text>
</comment>
<dbReference type="InterPro" id="IPR002299">
    <property type="entry name" value="Porin_Neis"/>
</dbReference>
<dbReference type="PRINTS" id="PR00184">
    <property type="entry name" value="NEISSPPORIN"/>
</dbReference>
<dbReference type="InterPro" id="IPR050298">
    <property type="entry name" value="Gram-neg_bact_OMP"/>
</dbReference>
<protein>
    <submittedName>
        <fullName evidence="13">Porin</fullName>
    </submittedName>
</protein>
<gene>
    <name evidence="13" type="ORF">ACFOX3_12675</name>
</gene>
<accession>A0ABV8V6N8</accession>
<evidence type="ECO:0000256" key="3">
    <source>
        <dbReference type="ARBA" id="ARBA00022448"/>
    </source>
</evidence>
<evidence type="ECO:0000256" key="8">
    <source>
        <dbReference type="ARBA" id="ARBA00023114"/>
    </source>
</evidence>
<keyword evidence="6 11" id="KW-0732">Signal</keyword>
<evidence type="ECO:0000256" key="9">
    <source>
        <dbReference type="ARBA" id="ARBA00023136"/>
    </source>
</evidence>
<keyword evidence="8" id="KW-0626">Porin</keyword>
<evidence type="ECO:0000256" key="11">
    <source>
        <dbReference type="SAM" id="SignalP"/>
    </source>
</evidence>
<dbReference type="InterPro" id="IPR023614">
    <property type="entry name" value="Porin_dom_sf"/>
</dbReference>
<keyword evidence="9" id="KW-0472">Membrane</keyword>